<dbReference type="Pfam" id="PF01730">
    <property type="entry name" value="UreF"/>
    <property type="match status" value="1"/>
</dbReference>
<reference evidence="5" key="1">
    <citation type="submission" date="2018-10" db="EMBL/GenBank/DDBJ databases">
        <authorList>
            <person name="Peiro R."/>
            <person name="Begona"/>
            <person name="Cbmso G."/>
            <person name="Lopez M."/>
            <person name="Gonzalez S."/>
            <person name="Sacristan E."/>
            <person name="Castillo E."/>
        </authorList>
    </citation>
    <scope>NUCLEOTIDE SEQUENCE [LARGE SCALE GENOMIC DNA]</scope>
</reference>
<keyword evidence="2 3" id="KW-0143">Chaperone</keyword>
<organism evidence="4 5">
    <name type="scientific">Rhodoplanes serenus</name>
    <dbReference type="NCBI Taxonomy" id="200615"/>
    <lineage>
        <taxon>Bacteria</taxon>
        <taxon>Pseudomonadati</taxon>
        <taxon>Pseudomonadota</taxon>
        <taxon>Alphaproteobacteria</taxon>
        <taxon>Hyphomicrobiales</taxon>
        <taxon>Nitrobacteraceae</taxon>
        <taxon>Rhodoplanes</taxon>
    </lineage>
</organism>
<keyword evidence="1 3" id="KW-0996">Nickel insertion</keyword>
<dbReference type="PIRSF" id="PIRSF009467">
    <property type="entry name" value="Ureas_acces_UreF"/>
    <property type="match status" value="1"/>
</dbReference>
<dbReference type="PANTHER" id="PTHR33620:SF1">
    <property type="entry name" value="UREASE ACCESSORY PROTEIN F"/>
    <property type="match status" value="1"/>
</dbReference>
<proteinExistence type="inferred from homology"/>
<dbReference type="EMBL" id="UWOC01000187">
    <property type="protein sequence ID" value="VCU11044.1"/>
    <property type="molecule type" value="Genomic_DNA"/>
</dbReference>
<protein>
    <recommendedName>
        <fullName evidence="3">Urease accessory protein UreF</fullName>
    </recommendedName>
</protein>
<evidence type="ECO:0000256" key="3">
    <source>
        <dbReference type="HAMAP-Rule" id="MF_01385"/>
    </source>
</evidence>
<comment type="function">
    <text evidence="3">Required for maturation of urease via the functional incorporation of the urease nickel metallocenter.</text>
</comment>
<keyword evidence="5" id="KW-1185">Reference proteome</keyword>
<dbReference type="InterPro" id="IPR038277">
    <property type="entry name" value="UreF_sf"/>
</dbReference>
<comment type="subcellular location">
    <subcellularLocation>
        <location evidence="3">Cytoplasm</location>
    </subcellularLocation>
</comment>
<comment type="caution">
    <text evidence="4">The sequence shown here is derived from an EMBL/GenBank/DDBJ whole genome shotgun (WGS) entry which is preliminary data.</text>
</comment>
<accession>A0A447D0K7</accession>
<dbReference type="InterPro" id="IPR002639">
    <property type="entry name" value="UreF"/>
</dbReference>
<keyword evidence="3" id="KW-0963">Cytoplasm</keyword>
<dbReference type="GO" id="GO:0016151">
    <property type="term" value="F:nickel cation binding"/>
    <property type="evidence" value="ECO:0007669"/>
    <property type="project" value="UniProtKB-UniRule"/>
</dbReference>
<dbReference type="AlphaFoldDB" id="A0A447D0K7"/>
<dbReference type="GO" id="GO:0005737">
    <property type="term" value="C:cytoplasm"/>
    <property type="evidence" value="ECO:0007669"/>
    <property type="project" value="UniProtKB-SubCell"/>
</dbReference>
<comment type="similarity">
    <text evidence="3">Belongs to the UreF family.</text>
</comment>
<dbReference type="Proteomes" id="UP000289200">
    <property type="component" value="Unassembled WGS sequence"/>
</dbReference>
<dbReference type="PANTHER" id="PTHR33620">
    <property type="entry name" value="UREASE ACCESSORY PROTEIN F"/>
    <property type="match status" value="1"/>
</dbReference>
<comment type="subunit">
    <text evidence="3">UreD, UreF and UreG form a complex that acts as a GTP-hydrolysis-dependent molecular chaperone, activating the urease apoprotein by helping to assemble the nickel containing metallocenter of UreC. The UreE protein probably delivers the nickel.</text>
</comment>
<evidence type="ECO:0000256" key="2">
    <source>
        <dbReference type="ARBA" id="ARBA00023186"/>
    </source>
</evidence>
<dbReference type="Gene3D" id="1.10.4190.10">
    <property type="entry name" value="Urease accessory protein UreF"/>
    <property type="match status" value="1"/>
</dbReference>
<gene>
    <name evidence="3 4" type="primary">ureF</name>
    <name evidence="4" type="ORF">RHODGE_RHODGE_04248</name>
</gene>
<sequence>MMITRMANLGMAIRMTEPPAADPAAGSESGAALSSAGLVRLLAWLSPSFPVGSFAYSGGLEWAVEAGDIRDAETLRRWLVALLADGGVFCDAALFAHAHAAECRGDAAALHAVAELAAALAPSRERFLETVTQGRAFVTAVRAAWPCAALDRLADWPDAAIAYPVAVAVAAAGHGVAVGPALHGFLHALVANLVSAAVRLVPLGQTDGLRVLAALEPEIAATAARALATPLDAIGSATVRADIASMRHETQYTRLFRS</sequence>
<evidence type="ECO:0000313" key="5">
    <source>
        <dbReference type="Proteomes" id="UP000289200"/>
    </source>
</evidence>
<evidence type="ECO:0000313" key="4">
    <source>
        <dbReference type="EMBL" id="VCU11044.1"/>
    </source>
</evidence>
<name>A0A447D0K7_9BRAD</name>
<dbReference type="HAMAP" id="MF_01385">
    <property type="entry name" value="UreF"/>
    <property type="match status" value="1"/>
</dbReference>
<evidence type="ECO:0000256" key="1">
    <source>
        <dbReference type="ARBA" id="ARBA00022988"/>
    </source>
</evidence>